<reference evidence="3" key="1">
    <citation type="journal article" date="2021" name="Elife">
        <title>Highly contiguous assemblies of 101 drosophilid genomes.</title>
        <authorList>
            <person name="Kim B.Y."/>
            <person name="Wang J.R."/>
            <person name="Miller D.E."/>
            <person name="Barmina O."/>
            <person name="Delaney E."/>
            <person name="Thompson A."/>
            <person name="Comeault A.A."/>
            <person name="Peede D."/>
            <person name="D'Agostino E.R."/>
            <person name="Pelaez J."/>
            <person name="Aguilar J.M."/>
            <person name="Haji D."/>
            <person name="Matsunaga T."/>
            <person name="Armstrong E.E."/>
            <person name="Zych M."/>
            <person name="Ogawa Y."/>
            <person name="Stamenkovic-Radak M."/>
            <person name="Jelic M."/>
            <person name="Veselinovic M.S."/>
            <person name="Tanaskovic M."/>
            <person name="Eric P."/>
            <person name="Gao J.J."/>
            <person name="Katoh T.K."/>
            <person name="Toda M.J."/>
            <person name="Watabe H."/>
            <person name="Watada M."/>
            <person name="Davis J.S."/>
            <person name="Moyle L.C."/>
            <person name="Manoli G."/>
            <person name="Bertolini E."/>
            <person name="Kostal V."/>
            <person name="Hawley R.S."/>
            <person name="Takahashi A."/>
            <person name="Jones C.D."/>
            <person name="Price D.K."/>
            <person name="Whiteman N."/>
            <person name="Kopp A."/>
            <person name="Matute D.R."/>
            <person name="Petrov D.A."/>
        </authorList>
    </citation>
    <scope>NUCLEOTIDE SEQUENCE [LARGE SCALE GENOMIC DNA]</scope>
</reference>
<evidence type="ECO:0000313" key="3">
    <source>
        <dbReference type="Proteomes" id="UP001652680"/>
    </source>
</evidence>
<feature type="compositionally biased region" description="Low complexity" evidence="1">
    <location>
        <begin position="178"/>
        <end position="204"/>
    </location>
</feature>
<accession>A0ABM5J157</accession>
<dbReference type="GeneID" id="123037117"/>
<name>A0ABM5J157_DRORH</name>
<feature type="region of interest" description="Disordered" evidence="1">
    <location>
        <begin position="94"/>
        <end position="245"/>
    </location>
</feature>
<organism evidence="2 3">
    <name type="scientific">Drosophila rhopaloa</name>
    <name type="common">Fruit fly</name>
    <dbReference type="NCBI Taxonomy" id="1041015"/>
    <lineage>
        <taxon>Eukaryota</taxon>
        <taxon>Metazoa</taxon>
        <taxon>Ecdysozoa</taxon>
        <taxon>Arthropoda</taxon>
        <taxon>Hexapoda</taxon>
        <taxon>Insecta</taxon>
        <taxon>Pterygota</taxon>
        <taxon>Neoptera</taxon>
        <taxon>Endopterygota</taxon>
        <taxon>Diptera</taxon>
        <taxon>Brachycera</taxon>
        <taxon>Muscomorpha</taxon>
        <taxon>Ephydroidea</taxon>
        <taxon>Drosophilidae</taxon>
        <taxon>Drosophila</taxon>
        <taxon>Sophophora</taxon>
    </lineage>
</organism>
<evidence type="ECO:0000313" key="2">
    <source>
        <dbReference type="EnsemblMetazoa" id="XP_044312554.1"/>
    </source>
</evidence>
<keyword evidence="3" id="KW-1185">Reference proteome</keyword>
<proteinExistence type="predicted"/>
<reference evidence="2" key="2">
    <citation type="submission" date="2025-05" db="UniProtKB">
        <authorList>
            <consortium name="EnsemblMetazoa"/>
        </authorList>
    </citation>
    <scope>IDENTIFICATION</scope>
</reference>
<dbReference type="EnsemblMetazoa" id="XM_044456619.1">
    <property type="protein sequence ID" value="XP_044312554.1"/>
    <property type="gene ID" value="LOC123037117"/>
</dbReference>
<sequence length="288" mass="32502">MEETVEARWELIMEARKLPHLNMGKAAQDQARSYNLRKRDWRPKIGDLVWERKHPLSKAATGFAAKLASKYEGPFKVTSFISANGQETKKLALQVPEEPPNAQPTAAMGDYTRSRGRGRSSWLQEANQGRPGRQTSASQATNFDTDHSNNKANEGDTNNQGNDHSNNTANEGDTKNQGNNRSNNTANDGNNNNQGNDTTNNGQRSTTPHAQDNNRHKMARISLNNPEHYEPDVRATKQCTSRPQRRRNFSALLQRRSDFPAHPQRRRNFSVYPQRRSSQYAVNLLALP</sequence>
<feature type="compositionally biased region" description="Polar residues" evidence="1">
    <location>
        <begin position="121"/>
        <end position="143"/>
    </location>
</feature>
<feature type="compositionally biased region" description="Polar residues" evidence="1">
    <location>
        <begin position="150"/>
        <end position="177"/>
    </location>
</feature>
<evidence type="ECO:0000256" key="1">
    <source>
        <dbReference type="SAM" id="MobiDB-lite"/>
    </source>
</evidence>
<protein>
    <submittedName>
        <fullName evidence="2">Uncharacterized protein</fullName>
    </submittedName>
</protein>
<dbReference type="RefSeq" id="XP_044312554.1">
    <property type="nucleotide sequence ID" value="XM_044456619.1"/>
</dbReference>
<dbReference type="Proteomes" id="UP001652680">
    <property type="component" value="Unassembled WGS sequence"/>
</dbReference>